<name>A0A6A4AV39_9STRA</name>
<accession>A0A6A4AV39</accession>
<organism evidence="2 3">
    <name type="scientific">Phytophthora rubi</name>
    <dbReference type="NCBI Taxonomy" id="129364"/>
    <lineage>
        <taxon>Eukaryota</taxon>
        <taxon>Sar</taxon>
        <taxon>Stramenopiles</taxon>
        <taxon>Oomycota</taxon>
        <taxon>Peronosporomycetes</taxon>
        <taxon>Peronosporales</taxon>
        <taxon>Peronosporaceae</taxon>
        <taxon>Phytophthora</taxon>
    </lineage>
</organism>
<keyword evidence="3" id="KW-1185">Reference proteome</keyword>
<protein>
    <submittedName>
        <fullName evidence="2">Uncharacterized protein</fullName>
    </submittedName>
</protein>
<gene>
    <name evidence="2" type="ORF">PR003_g33453</name>
</gene>
<evidence type="ECO:0000313" key="2">
    <source>
        <dbReference type="EMBL" id="KAE9262679.1"/>
    </source>
</evidence>
<dbReference type="AlphaFoldDB" id="A0A6A4AV39"/>
<evidence type="ECO:0000256" key="1">
    <source>
        <dbReference type="SAM" id="MobiDB-lite"/>
    </source>
</evidence>
<dbReference type="Proteomes" id="UP000434957">
    <property type="component" value="Unassembled WGS sequence"/>
</dbReference>
<feature type="region of interest" description="Disordered" evidence="1">
    <location>
        <begin position="1"/>
        <end position="44"/>
    </location>
</feature>
<evidence type="ECO:0000313" key="3">
    <source>
        <dbReference type="Proteomes" id="UP000434957"/>
    </source>
</evidence>
<comment type="caution">
    <text evidence="2">The sequence shown here is derived from an EMBL/GenBank/DDBJ whole genome shotgun (WGS) entry which is preliminary data.</text>
</comment>
<feature type="region of interest" description="Disordered" evidence="1">
    <location>
        <begin position="75"/>
        <end position="95"/>
    </location>
</feature>
<sequence length="95" mass="10466">MAVSFRAAAPQQSPNTLDSTPRRTGSAPRRPASRRATPRVLSSSRREFGCKPIYAQHEVQEQDELLAARTCSTIRHQKQPANSGDVFTSESLSIL</sequence>
<dbReference type="EMBL" id="QXFT01009458">
    <property type="protein sequence ID" value="KAE9262679.1"/>
    <property type="molecule type" value="Genomic_DNA"/>
</dbReference>
<proteinExistence type="predicted"/>
<reference evidence="2 3" key="1">
    <citation type="submission" date="2018-08" db="EMBL/GenBank/DDBJ databases">
        <title>Genomic investigation of the strawberry pathogen Phytophthora fragariae indicates pathogenicity is determined by transcriptional variation in three key races.</title>
        <authorList>
            <person name="Adams T.M."/>
            <person name="Armitage A.D."/>
            <person name="Sobczyk M.K."/>
            <person name="Bates H.J."/>
            <person name="Dunwell J.M."/>
            <person name="Nellist C.F."/>
            <person name="Harrison R.J."/>
        </authorList>
    </citation>
    <scope>NUCLEOTIDE SEQUENCE [LARGE SCALE GENOMIC DNA]</scope>
    <source>
        <strain evidence="2 3">SCRP333</strain>
    </source>
</reference>